<dbReference type="PANTHER" id="PTHR23014:SF1">
    <property type="entry name" value="DUF38 DOMAIN-CONTAINING PROTEIN-RELATED"/>
    <property type="match status" value="1"/>
</dbReference>
<dbReference type="Pfam" id="PF00646">
    <property type="entry name" value="F-box"/>
    <property type="match status" value="2"/>
</dbReference>
<dbReference type="PROSITE" id="PS50181">
    <property type="entry name" value="FBOX"/>
    <property type="match status" value="2"/>
</dbReference>
<dbReference type="HOGENOM" id="CLU_400231_0_0_1"/>
<name>E3MGS1_CAERE</name>
<evidence type="ECO:0000313" key="2">
    <source>
        <dbReference type="EMBL" id="EFP01861.1"/>
    </source>
</evidence>
<accession>E3MGS1</accession>
<dbReference type="PANTHER" id="PTHR23014">
    <property type="entry name" value="F-BOX A PROTEIN"/>
    <property type="match status" value="1"/>
</dbReference>
<dbReference type="Proteomes" id="UP000008281">
    <property type="component" value="Unassembled WGS sequence"/>
</dbReference>
<dbReference type="OMA" id="CDANRVI"/>
<dbReference type="OrthoDB" id="5908866at2759"/>
<dbReference type="EMBL" id="DS268444">
    <property type="protein sequence ID" value="EFP01861.1"/>
    <property type="molecule type" value="Genomic_DNA"/>
</dbReference>
<dbReference type="Pfam" id="PF01827">
    <property type="entry name" value="FTH"/>
    <property type="match status" value="2"/>
</dbReference>
<dbReference type="InterPro" id="IPR001810">
    <property type="entry name" value="F-box_dom"/>
</dbReference>
<dbReference type="AlphaFoldDB" id="E3MGS1"/>
<dbReference type="InterPro" id="IPR002900">
    <property type="entry name" value="DUF38/FTH_CAE_spp"/>
</dbReference>
<proteinExistence type="predicted"/>
<protein>
    <recommendedName>
        <fullName evidence="1">F-box domain-containing protein</fullName>
    </recommendedName>
</protein>
<dbReference type="InParanoid" id="E3MGS1"/>
<gene>
    <name evidence="2" type="ORF">CRE_23439</name>
</gene>
<evidence type="ECO:0000259" key="1">
    <source>
        <dbReference type="PROSITE" id="PS50181"/>
    </source>
</evidence>
<evidence type="ECO:0000313" key="3">
    <source>
        <dbReference type="Proteomes" id="UP000008281"/>
    </source>
</evidence>
<feature type="domain" description="F-box" evidence="1">
    <location>
        <begin position="4"/>
        <end position="53"/>
    </location>
</feature>
<dbReference type="SMART" id="SM00256">
    <property type="entry name" value="FBOX"/>
    <property type="match status" value="2"/>
</dbReference>
<dbReference type="STRING" id="31234.E3MGS1"/>
<keyword evidence="3" id="KW-1185">Reference proteome</keyword>
<sequence length="688" mass="78723">MNDDVSLLKLPDVVMNRVLHHCEYPDFASLRKTCRNLREFVDTKKPDGRMDEVEISCDANRVIFRLQSGERRINILYKNDEDGCFPRRFTGWEDNLTSNGLNGMDYMEMFKNDLTVFLRHQKNILKQMVLHSDGKTGDIEQVVNVLKAHTETSKTQSLPLKTTKFSLSGVPAPQVLLAIFSVDAKSLRILTTCIREPNVSLEEISETEQWGQLDICHFGGFRLLEIRPISHLKTFSGFVTVVNAADLDYLKAAFLHSLNFSHCTMKHNSVANLSEITETFGVQPFTRDCNFGGVSRLWFFRMPNDKSRVLALDVHSDNHVEFEQIETAEVPNDAFYSYNLPNLRKMNDDVPLLKLPDVAMNRVLHHCEYPDLKITFSARLRKTCRNLREFIDTAKPDARMDRVDISCDANRVIFRLRGVGNDILILYKNDEGGCFPRRFTGSEDNLTSNGLDGKDYIEMFQNDFTVFLRHQRSILYQMAFYSDGKTADIEQVLDALKAHSKNSKTRKLQLKTTKLFLPGLSAPQILLALSSVDAQSLRSLSSSIRGENVLLDEMTETEQWRQLDTCMSDRFHISDIRRISHLRKFSGFVTSVTAADLDFLKAVFINSSNFSYCIMNCNSVADLSEITEMFGVQPFKHDYNSGLVSRRWFFHMANDKSRIISLDVRSDDYVEFEQQDIAVVPNDAVIIG</sequence>
<reference evidence="2" key="1">
    <citation type="submission" date="2007-07" db="EMBL/GenBank/DDBJ databases">
        <title>PCAP assembly of the Caenorhabditis remanei genome.</title>
        <authorList>
            <consortium name="The Caenorhabditis remanei Sequencing Consortium"/>
            <person name="Wilson R.K."/>
        </authorList>
    </citation>
    <scope>NUCLEOTIDE SEQUENCE [LARGE SCALE GENOMIC DNA]</scope>
    <source>
        <strain evidence="2">PB4641</strain>
    </source>
</reference>
<organism evidence="3">
    <name type="scientific">Caenorhabditis remanei</name>
    <name type="common">Caenorhabditis vulgaris</name>
    <dbReference type="NCBI Taxonomy" id="31234"/>
    <lineage>
        <taxon>Eukaryota</taxon>
        <taxon>Metazoa</taxon>
        <taxon>Ecdysozoa</taxon>
        <taxon>Nematoda</taxon>
        <taxon>Chromadorea</taxon>
        <taxon>Rhabditida</taxon>
        <taxon>Rhabditina</taxon>
        <taxon>Rhabditomorpha</taxon>
        <taxon>Rhabditoidea</taxon>
        <taxon>Rhabditidae</taxon>
        <taxon>Peloderinae</taxon>
        <taxon>Caenorhabditis</taxon>
    </lineage>
</organism>
<feature type="domain" description="F-box" evidence="1">
    <location>
        <begin position="349"/>
        <end position="403"/>
    </location>
</feature>